<keyword evidence="2" id="KW-1185">Reference proteome</keyword>
<dbReference type="Proteomes" id="UP000256690">
    <property type="component" value="Unassembled WGS sequence"/>
</dbReference>
<dbReference type="STRING" id="1810919.A0A3D8RSB3"/>
<reference evidence="1 2" key="1">
    <citation type="journal article" date="2018" name="IMA Fungus">
        <title>IMA Genome-F 9: Draft genome sequence of Annulohypoxylon stygium, Aspergillus mulundensis, Berkeleyomyces basicola (syn. Thielaviopsis basicola), Ceratocystis smalleyi, two Cercospora beticola strains, Coleophoma cylindrospora, Fusarium fracticaudum, Phialophora cf. hyalina, and Morchella septimelata.</title>
        <authorList>
            <person name="Wingfield B.D."/>
            <person name="Bills G.F."/>
            <person name="Dong Y."/>
            <person name="Huang W."/>
            <person name="Nel W.J."/>
            <person name="Swalarsk-Parry B.S."/>
            <person name="Vaghefi N."/>
            <person name="Wilken P.M."/>
            <person name="An Z."/>
            <person name="de Beer Z.W."/>
            <person name="De Vos L."/>
            <person name="Chen L."/>
            <person name="Duong T.A."/>
            <person name="Gao Y."/>
            <person name="Hammerbacher A."/>
            <person name="Kikkert J.R."/>
            <person name="Li Y."/>
            <person name="Li H."/>
            <person name="Li K."/>
            <person name="Li Q."/>
            <person name="Liu X."/>
            <person name="Ma X."/>
            <person name="Naidoo K."/>
            <person name="Pethybridge S.J."/>
            <person name="Sun J."/>
            <person name="Steenkamp E.T."/>
            <person name="van der Nest M.A."/>
            <person name="van Wyk S."/>
            <person name="Wingfield M.J."/>
            <person name="Xiong C."/>
            <person name="Yue Q."/>
            <person name="Zhang X."/>
        </authorList>
    </citation>
    <scope>NUCLEOTIDE SEQUENCE [LARGE SCALE GENOMIC DNA]</scope>
    <source>
        <strain evidence="1 2">DSM 5745</strain>
    </source>
</reference>
<dbReference type="EMBL" id="PVWQ01000007">
    <property type="protein sequence ID" value="RDW76858.1"/>
    <property type="molecule type" value="Genomic_DNA"/>
</dbReference>
<protein>
    <submittedName>
        <fullName evidence="1">Uncharacterized protein</fullName>
    </submittedName>
</protein>
<dbReference type="GeneID" id="38117220"/>
<proteinExistence type="predicted"/>
<comment type="caution">
    <text evidence="1">The sequence shown here is derived from an EMBL/GenBank/DDBJ whole genome shotgun (WGS) entry which is preliminary data.</text>
</comment>
<dbReference type="RefSeq" id="XP_026603170.1">
    <property type="nucleotide sequence ID" value="XM_026748866.1"/>
</dbReference>
<dbReference type="AlphaFoldDB" id="A0A3D8RSB3"/>
<name>A0A3D8RSB3_9EURO</name>
<evidence type="ECO:0000313" key="1">
    <source>
        <dbReference type="EMBL" id="RDW76858.1"/>
    </source>
</evidence>
<evidence type="ECO:0000313" key="2">
    <source>
        <dbReference type="Proteomes" id="UP000256690"/>
    </source>
</evidence>
<gene>
    <name evidence="1" type="ORF">DSM5745_06850</name>
</gene>
<accession>A0A3D8RSB3</accession>
<dbReference type="OrthoDB" id="5396831at2759"/>
<sequence>MIASPSRHPHWPGGVPPEIQVDANGDITQNEAIEESRAWFLFVEEQWVPRTTANISDEDGDYEVRQRRQIMVEWAKASQELRDAYHQRALQRTGFNLPPEDATQNADYPGDCPDFLCLAPLGPDHRSNRSKWIKLFLLSCRLDGEMGHCLDQYGSEHGGLTLNPASHPDPSAVQVTDVLPRALLETANWNCITMTRRGTVLFLQRLGPWFLVTPDDLETGHITIVEFKRNGQVAKSLRRRACNMWPVYLKYCGQYLSLEEIEDNRVGGNAAMNSDLDMTLPIVDILEGAKARGEFLFGFDGDREAWTEDIEIYAPGYLAMEAAGNEADYDHARLIDPMEAYDIRREMYASFDCKDPGSRT</sequence>
<organism evidence="1 2">
    <name type="scientific">Aspergillus mulundensis</name>
    <dbReference type="NCBI Taxonomy" id="1810919"/>
    <lineage>
        <taxon>Eukaryota</taxon>
        <taxon>Fungi</taxon>
        <taxon>Dikarya</taxon>
        <taxon>Ascomycota</taxon>
        <taxon>Pezizomycotina</taxon>
        <taxon>Eurotiomycetes</taxon>
        <taxon>Eurotiomycetidae</taxon>
        <taxon>Eurotiales</taxon>
        <taxon>Aspergillaceae</taxon>
        <taxon>Aspergillus</taxon>
        <taxon>Aspergillus subgen. Nidulantes</taxon>
    </lineage>
</organism>